<evidence type="ECO:0000313" key="2">
    <source>
        <dbReference type="Proteomes" id="UP000256964"/>
    </source>
</evidence>
<gene>
    <name evidence="1" type="ORF">OH76DRAFT_1307036</name>
</gene>
<organism evidence="1 2">
    <name type="scientific">Lentinus brumalis</name>
    <dbReference type="NCBI Taxonomy" id="2498619"/>
    <lineage>
        <taxon>Eukaryota</taxon>
        <taxon>Fungi</taxon>
        <taxon>Dikarya</taxon>
        <taxon>Basidiomycota</taxon>
        <taxon>Agaricomycotina</taxon>
        <taxon>Agaricomycetes</taxon>
        <taxon>Polyporales</taxon>
        <taxon>Polyporaceae</taxon>
        <taxon>Lentinus</taxon>
    </lineage>
</organism>
<keyword evidence="2" id="KW-1185">Reference proteome</keyword>
<feature type="non-terminal residue" evidence="1">
    <location>
        <position position="88"/>
    </location>
</feature>
<proteinExistence type="predicted"/>
<accession>A0A371CJP1</accession>
<reference evidence="1 2" key="1">
    <citation type="journal article" date="2018" name="Biotechnol. Biofuels">
        <title>Integrative visual omics of the white-rot fungus Polyporus brumalis exposes the biotechnological potential of its oxidative enzymes for delignifying raw plant biomass.</title>
        <authorList>
            <person name="Miyauchi S."/>
            <person name="Rancon A."/>
            <person name="Drula E."/>
            <person name="Hage H."/>
            <person name="Chaduli D."/>
            <person name="Favel A."/>
            <person name="Grisel S."/>
            <person name="Henrissat B."/>
            <person name="Herpoel-Gimbert I."/>
            <person name="Ruiz-Duenas F.J."/>
            <person name="Chevret D."/>
            <person name="Hainaut M."/>
            <person name="Lin J."/>
            <person name="Wang M."/>
            <person name="Pangilinan J."/>
            <person name="Lipzen A."/>
            <person name="Lesage-Meessen L."/>
            <person name="Navarro D."/>
            <person name="Riley R."/>
            <person name="Grigoriev I.V."/>
            <person name="Zhou S."/>
            <person name="Raouche S."/>
            <person name="Rosso M.N."/>
        </authorList>
    </citation>
    <scope>NUCLEOTIDE SEQUENCE [LARGE SCALE GENOMIC DNA]</scope>
    <source>
        <strain evidence="1 2">BRFM 1820</strain>
    </source>
</reference>
<dbReference type="OrthoDB" id="2952577at2759"/>
<name>A0A371CJP1_9APHY</name>
<sequence>MEPYVVAALVMTTVLHSVAAVSRMYGQYILATLEAVLFGAFVWCNTQGGGRPELTPAQARVLETLPADVRTAMSWLGLEPDIVRHACC</sequence>
<dbReference type="Proteomes" id="UP000256964">
    <property type="component" value="Unassembled WGS sequence"/>
</dbReference>
<evidence type="ECO:0000313" key="1">
    <source>
        <dbReference type="EMBL" id="RDX40504.1"/>
    </source>
</evidence>
<dbReference type="AlphaFoldDB" id="A0A371CJP1"/>
<protein>
    <submittedName>
        <fullName evidence="1">Uncharacterized protein</fullName>
    </submittedName>
</protein>
<dbReference type="EMBL" id="KZ857552">
    <property type="protein sequence ID" value="RDX40504.1"/>
    <property type="molecule type" value="Genomic_DNA"/>
</dbReference>